<keyword evidence="3" id="KW-1185">Reference proteome</keyword>
<evidence type="ECO:0008006" key="4">
    <source>
        <dbReference type="Google" id="ProtNLM"/>
    </source>
</evidence>
<reference evidence="2 3" key="1">
    <citation type="submission" date="2021-04" db="EMBL/GenBank/DDBJ databases">
        <authorList>
            <person name="Rodrigo-Torres L."/>
            <person name="Arahal R. D."/>
            <person name="Lucena T."/>
        </authorList>
    </citation>
    <scope>NUCLEOTIDE SEQUENCE [LARGE SCALE GENOMIC DNA]</scope>
    <source>
        <strain evidence="2 3">CECT 9623</strain>
    </source>
</reference>
<dbReference type="EMBL" id="CAJRAU010000006">
    <property type="protein sequence ID" value="CAG5072377.1"/>
    <property type="molecule type" value="Genomic_DNA"/>
</dbReference>
<comment type="caution">
    <text evidence="2">The sequence shown here is derived from an EMBL/GenBank/DDBJ whole genome shotgun (WGS) entry which is preliminary data.</text>
</comment>
<accession>A0ABN7RBM6</accession>
<evidence type="ECO:0000313" key="2">
    <source>
        <dbReference type="EMBL" id="CAG5072377.1"/>
    </source>
</evidence>
<evidence type="ECO:0000313" key="3">
    <source>
        <dbReference type="Proteomes" id="UP000679725"/>
    </source>
</evidence>
<dbReference type="RefSeq" id="WP_215235421.1">
    <property type="nucleotide sequence ID" value="NZ_CAJRAU010000006.1"/>
</dbReference>
<gene>
    <name evidence="2" type="ORF">DYBT9623_04133</name>
</gene>
<organism evidence="2 3">
    <name type="scientific">Dyadobacter linearis</name>
    <dbReference type="NCBI Taxonomy" id="2823330"/>
    <lineage>
        <taxon>Bacteria</taxon>
        <taxon>Pseudomonadati</taxon>
        <taxon>Bacteroidota</taxon>
        <taxon>Cytophagia</taxon>
        <taxon>Cytophagales</taxon>
        <taxon>Spirosomataceae</taxon>
        <taxon>Dyadobacter</taxon>
    </lineage>
</organism>
<feature type="signal peptide" evidence="1">
    <location>
        <begin position="1"/>
        <end position="21"/>
    </location>
</feature>
<protein>
    <recommendedName>
        <fullName evidence="4">Cycloisomerase</fullName>
    </recommendedName>
</protein>
<dbReference type="SUPFAM" id="SSF75011">
    <property type="entry name" value="3-carboxy-cis,cis-mucoante lactonizing enzyme"/>
    <property type="match status" value="1"/>
</dbReference>
<proteinExistence type="predicted"/>
<feature type="chain" id="PRO_5045036533" description="Cycloisomerase" evidence="1">
    <location>
        <begin position="22"/>
        <end position="265"/>
    </location>
</feature>
<name>A0ABN7RBM6_9BACT</name>
<dbReference type="Proteomes" id="UP000679725">
    <property type="component" value="Unassembled WGS sequence"/>
</dbReference>
<sequence length="265" mass="29316">MKLLHGFLLLITLFGAHLLTAQTVTEISSFQVAEAKQAVAVDADFFYAINNSTISKYSKKDAKLIKTWDGEKEGIKHLNSGVVIKGKLYCANTNYPEIPMASSIEIFDVKTMQHIGNHSFGIAPHGSLTWIDQKDGFWWAGFAHYAGKEASEGRDVRWTALVKYDMEWRELESWVFPKNLIALFTPKSNSGGGWGNDGKLYCTGHDRPELYVLKIPKSGYTLEHLATLPAPVEGQGIAFDQSVKSGVVLYGIKRSANAVTVSKID</sequence>
<evidence type="ECO:0000256" key="1">
    <source>
        <dbReference type="SAM" id="SignalP"/>
    </source>
</evidence>
<keyword evidence="1" id="KW-0732">Signal</keyword>